<gene>
    <name evidence="2" type="ORF">GK091_13600</name>
</gene>
<feature type="transmembrane region" description="Helical" evidence="1">
    <location>
        <begin position="84"/>
        <end position="99"/>
    </location>
</feature>
<keyword evidence="3" id="KW-1185">Reference proteome</keyword>
<proteinExistence type="predicted"/>
<evidence type="ECO:0000256" key="1">
    <source>
        <dbReference type="SAM" id="Phobius"/>
    </source>
</evidence>
<protein>
    <submittedName>
        <fullName evidence="2">Uncharacterized protein</fullName>
    </submittedName>
</protein>
<dbReference type="AlphaFoldDB" id="A0A6M0II34"/>
<organism evidence="2 3">
    <name type="scientific">Spirosoma agri</name>
    <dbReference type="NCBI Taxonomy" id="1987381"/>
    <lineage>
        <taxon>Bacteria</taxon>
        <taxon>Pseudomonadati</taxon>
        <taxon>Bacteroidota</taxon>
        <taxon>Cytophagia</taxon>
        <taxon>Cytophagales</taxon>
        <taxon>Cytophagaceae</taxon>
        <taxon>Spirosoma</taxon>
    </lineage>
</organism>
<comment type="caution">
    <text evidence="2">The sequence shown here is derived from an EMBL/GenBank/DDBJ whole genome shotgun (WGS) entry which is preliminary data.</text>
</comment>
<evidence type="ECO:0000313" key="3">
    <source>
        <dbReference type="Proteomes" id="UP000477386"/>
    </source>
</evidence>
<name>A0A6M0II34_9BACT</name>
<sequence length="304" mass="34271">MGFRYRPRFKIGNATISKSGISFGTGIAGLSYKVDTSKDTHASGTTAPDRPSITDSVINIVIFVVSILVISWILAILFNPEWKFLVPFFFIPAIVRPLFRTKVYGKKKVYSTKQDGRYKSGSRVTGSSYVKDKSAVYELEPNELAIGRGEGFVKLLIFGWLLYSAYPQFKADSTKYSFVRPPFQIKNLTIGMPISSLKKVEKHKPDLTTDWRITYPKSMYAGEIGEMAYGIKEGSIDEIEFSKQGDMEAYSRLLKLLNAKYGPTRDSSESASTWENDSLRFSIRKSGADVTVELKPNPYYTKKR</sequence>
<keyword evidence="1" id="KW-1133">Transmembrane helix</keyword>
<dbReference type="Proteomes" id="UP000477386">
    <property type="component" value="Unassembled WGS sequence"/>
</dbReference>
<evidence type="ECO:0000313" key="2">
    <source>
        <dbReference type="EMBL" id="NEU67920.1"/>
    </source>
</evidence>
<reference evidence="2 3" key="1">
    <citation type="submission" date="2020-02" db="EMBL/GenBank/DDBJ databases">
        <title>Draft genome sequence of two Spirosoma agri KCTC 52727 and Spirosoma terrae KCTC 52035.</title>
        <authorList>
            <person name="Rojas J."/>
            <person name="Ambika Manirajan B."/>
            <person name="Ratering S."/>
            <person name="Suarez C."/>
            <person name="Schnell S."/>
        </authorList>
    </citation>
    <scope>NUCLEOTIDE SEQUENCE [LARGE SCALE GENOMIC DNA]</scope>
    <source>
        <strain evidence="2 3">KCTC 52727</strain>
    </source>
</reference>
<feature type="transmembrane region" description="Helical" evidence="1">
    <location>
        <begin position="57"/>
        <end position="78"/>
    </location>
</feature>
<dbReference type="EMBL" id="JAAGNZ010000001">
    <property type="protein sequence ID" value="NEU67920.1"/>
    <property type="molecule type" value="Genomic_DNA"/>
</dbReference>
<keyword evidence="1" id="KW-0812">Transmembrane</keyword>
<accession>A0A6M0II34</accession>
<keyword evidence="1" id="KW-0472">Membrane</keyword>
<dbReference type="RefSeq" id="WP_164038856.1">
    <property type="nucleotide sequence ID" value="NZ_JAAGNZ010000001.1"/>
</dbReference>